<sequence>MSTSVMPPSGKTTRANPDLILGIALLKFLAVFLMLSLDTTMQSEE</sequence>
<dbReference type="KEGG" id="nzs:SLY_0094"/>
<evidence type="ECO:0000256" key="1">
    <source>
        <dbReference type="SAM" id="Phobius"/>
    </source>
</evidence>
<keyword evidence="1" id="KW-0812">Transmembrane</keyword>
<dbReference type="AlphaFoldDB" id="R4RNI9"/>
<evidence type="ECO:0000313" key="2">
    <source>
        <dbReference type="EMBL" id="AGL90021.1"/>
    </source>
</evidence>
<feature type="transmembrane region" description="Helical" evidence="1">
    <location>
        <begin position="20"/>
        <end position="37"/>
    </location>
</feature>
<protein>
    <submittedName>
        <fullName evidence="2">Uncharacterized protein</fullName>
    </submittedName>
</protein>
<keyword evidence="1" id="KW-0472">Membrane</keyword>
<keyword evidence="3" id="KW-1185">Reference proteome</keyword>
<dbReference type="HOGENOM" id="CLU_3205847_0_0_14"/>
<name>R4RNI9_PHYAS</name>
<organism evidence="2 3">
    <name type="scientific">Strawberry lethal yellows phytoplasma (CPA) str. NZSb11</name>
    <dbReference type="NCBI Taxonomy" id="980422"/>
    <lineage>
        <taxon>Bacteria</taxon>
        <taxon>Bacillati</taxon>
        <taxon>Mycoplasmatota</taxon>
        <taxon>Mollicutes</taxon>
        <taxon>Acholeplasmatales</taxon>
        <taxon>Acholeplasmataceae</taxon>
        <taxon>Candidatus Phytoplasma</taxon>
        <taxon>16SrXII (Stolbur group)</taxon>
    </lineage>
</organism>
<dbReference type="Proteomes" id="UP000013941">
    <property type="component" value="Chromosome"/>
</dbReference>
<reference evidence="2 3" key="1">
    <citation type="journal article" date="2013" name="BMC Genomics">
        <title>Comparison of the complete genome sequence of two closely related isolates of 'Candidatus Phytoplasma australiense' reveals genome plasticity.</title>
        <authorList>
            <person name="Andersen M.T."/>
            <person name="Liefting L.W."/>
            <person name="Havukkala I."/>
            <person name="Beever R.E."/>
        </authorList>
    </citation>
    <scope>NUCLEOTIDE SEQUENCE [LARGE SCALE GENOMIC DNA]</scope>
    <source>
        <strain evidence="2 3">NZSb11</strain>
    </source>
</reference>
<evidence type="ECO:0000313" key="3">
    <source>
        <dbReference type="Proteomes" id="UP000013941"/>
    </source>
</evidence>
<proteinExistence type="predicted"/>
<accession>R4RNI9</accession>
<keyword evidence="1" id="KW-1133">Transmembrane helix</keyword>
<dbReference type="EMBL" id="CP002548">
    <property type="protein sequence ID" value="AGL90021.1"/>
    <property type="molecule type" value="Genomic_DNA"/>
</dbReference>
<gene>
    <name evidence="2" type="ORF">SLY_0094</name>
</gene>